<dbReference type="GO" id="GO:0016020">
    <property type="term" value="C:membrane"/>
    <property type="evidence" value="ECO:0007669"/>
    <property type="project" value="UniProtKB-SubCell"/>
</dbReference>
<evidence type="ECO:0000256" key="6">
    <source>
        <dbReference type="SAM" id="Phobius"/>
    </source>
</evidence>
<accession>A0A1Y2CW58</accession>
<dbReference type="InterPro" id="IPR017978">
    <property type="entry name" value="GPCR_3_C"/>
</dbReference>
<comment type="caution">
    <text evidence="8">The sequence shown here is derived from an EMBL/GenBank/DDBJ whole genome shotgun (WGS) entry which is preliminary data.</text>
</comment>
<evidence type="ECO:0000256" key="3">
    <source>
        <dbReference type="ARBA" id="ARBA00022989"/>
    </source>
</evidence>
<evidence type="ECO:0000256" key="5">
    <source>
        <dbReference type="ARBA" id="ARBA00023180"/>
    </source>
</evidence>
<keyword evidence="3 6" id="KW-1133">Transmembrane helix</keyword>
<dbReference type="GO" id="GO:0004930">
    <property type="term" value="F:G protein-coupled receptor activity"/>
    <property type="evidence" value="ECO:0007669"/>
    <property type="project" value="InterPro"/>
</dbReference>
<evidence type="ECO:0000256" key="4">
    <source>
        <dbReference type="ARBA" id="ARBA00023136"/>
    </source>
</evidence>
<feature type="transmembrane region" description="Helical" evidence="6">
    <location>
        <begin position="149"/>
        <end position="171"/>
    </location>
</feature>
<proteinExistence type="predicted"/>
<keyword evidence="9" id="KW-1185">Reference proteome</keyword>
<keyword evidence="5" id="KW-0325">Glycoprotein</keyword>
<keyword evidence="4 6" id="KW-0472">Membrane</keyword>
<sequence length="499" mass="56839">MLANRELQHFMNYTWFQNLNYNGLGASPMLLNQYGDFESSYDIFYYTGDNDNLTMFFDGSNIPPPDGPITISYVLVTISNSYALLFTILGSVGIGFSLFIFIFLIQYRKHHLVKSIGVDYTVVSLLGCILGYIHLLLETNPPSSLMCKIQILSLLLTYSFILIPLAVKNLYVWIIFTADEALDIDSLSKKLYGLTGALLFIEIILTAVWYSYSNASLKPFFTHTLEVYDCMYSHQTSIMTEAVQGALYVFNFGILIALISLASMVRNVLPTWNESALLLTIFFLYSLCGGFIYLLPMNTDEFNDLRRCLAVYATVTITLSILALPRVINVLCYNIFTLQNTQNLLKKLRSLEKTGNRLSAVIKTDKEILQHQIWGTSSRHNSRHSLNNQISGLHEAFTLRKTVAVVPIEEESNGSSVNTKQSETQKLLISRSLPGPVKYLYHTMSHRYLFRLKQTELRALLDDCSGHKPKTRFMLTCCLWKYTTHYKPNTSWTTCFSNK</sequence>
<evidence type="ECO:0000256" key="2">
    <source>
        <dbReference type="ARBA" id="ARBA00022692"/>
    </source>
</evidence>
<feature type="transmembrane region" description="Helical" evidence="6">
    <location>
        <begin position="117"/>
        <end position="137"/>
    </location>
</feature>
<feature type="domain" description="G-protein coupled receptors family 3 profile" evidence="7">
    <location>
        <begin position="82"/>
        <end position="331"/>
    </location>
</feature>
<dbReference type="OrthoDB" id="2126318at2759"/>
<dbReference type="STRING" id="329046.A0A1Y2CW58"/>
<dbReference type="InterPro" id="IPR050726">
    <property type="entry name" value="mGluR"/>
</dbReference>
<dbReference type="AlphaFoldDB" id="A0A1Y2CW58"/>
<reference evidence="8 9" key="1">
    <citation type="submission" date="2016-07" db="EMBL/GenBank/DDBJ databases">
        <title>Pervasive Adenine N6-methylation of Active Genes in Fungi.</title>
        <authorList>
            <consortium name="DOE Joint Genome Institute"/>
            <person name="Mondo S.J."/>
            <person name="Dannebaum R.O."/>
            <person name="Kuo R.C."/>
            <person name="Labutti K."/>
            <person name="Haridas S."/>
            <person name="Kuo A."/>
            <person name="Salamov A."/>
            <person name="Ahrendt S.R."/>
            <person name="Lipzen A."/>
            <person name="Sullivan W."/>
            <person name="Andreopoulos W.B."/>
            <person name="Clum A."/>
            <person name="Lindquist E."/>
            <person name="Daum C."/>
            <person name="Ramamoorthy G.K."/>
            <person name="Gryganskyi A."/>
            <person name="Culley D."/>
            <person name="Magnuson J.K."/>
            <person name="James T.Y."/>
            <person name="O'Malley M.A."/>
            <person name="Stajich J.E."/>
            <person name="Spatafora J.W."/>
            <person name="Visel A."/>
            <person name="Grigoriev I.V."/>
        </authorList>
    </citation>
    <scope>NUCLEOTIDE SEQUENCE [LARGE SCALE GENOMIC DNA]</scope>
    <source>
        <strain evidence="8 9">JEL800</strain>
    </source>
</reference>
<evidence type="ECO:0000313" key="8">
    <source>
        <dbReference type="EMBL" id="ORY51262.1"/>
    </source>
</evidence>
<evidence type="ECO:0000256" key="1">
    <source>
        <dbReference type="ARBA" id="ARBA00004141"/>
    </source>
</evidence>
<dbReference type="PROSITE" id="PS50259">
    <property type="entry name" value="G_PROTEIN_RECEP_F3_4"/>
    <property type="match status" value="1"/>
</dbReference>
<evidence type="ECO:0000313" key="9">
    <source>
        <dbReference type="Proteomes" id="UP000193642"/>
    </source>
</evidence>
<protein>
    <recommendedName>
        <fullName evidence="7">G-protein coupled receptors family 3 profile domain-containing protein</fullName>
    </recommendedName>
</protein>
<gene>
    <name evidence="8" type="ORF">BCR33DRAFT_450888</name>
</gene>
<feature type="transmembrane region" description="Helical" evidence="6">
    <location>
        <begin position="245"/>
        <end position="265"/>
    </location>
</feature>
<dbReference type="Pfam" id="PF00003">
    <property type="entry name" value="7tm_3"/>
    <property type="match status" value="1"/>
</dbReference>
<dbReference type="PANTHER" id="PTHR24060">
    <property type="entry name" value="METABOTROPIC GLUTAMATE RECEPTOR"/>
    <property type="match status" value="1"/>
</dbReference>
<keyword evidence="2 6" id="KW-0812">Transmembrane</keyword>
<feature type="transmembrane region" description="Helical" evidence="6">
    <location>
        <begin position="309"/>
        <end position="336"/>
    </location>
</feature>
<feature type="transmembrane region" description="Helical" evidence="6">
    <location>
        <begin position="82"/>
        <end position="105"/>
    </location>
</feature>
<feature type="transmembrane region" description="Helical" evidence="6">
    <location>
        <begin position="191"/>
        <end position="212"/>
    </location>
</feature>
<comment type="subcellular location">
    <subcellularLocation>
        <location evidence="1">Membrane</location>
        <topology evidence="1">Multi-pass membrane protein</topology>
    </subcellularLocation>
</comment>
<name>A0A1Y2CW58_9FUNG</name>
<organism evidence="8 9">
    <name type="scientific">Rhizoclosmatium globosum</name>
    <dbReference type="NCBI Taxonomy" id="329046"/>
    <lineage>
        <taxon>Eukaryota</taxon>
        <taxon>Fungi</taxon>
        <taxon>Fungi incertae sedis</taxon>
        <taxon>Chytridiomycota</taxon>
        <taxon>Chytridiomycota incertae sedis</taxon>
        <taxon>Chytridiomycetes</taxon>
        <taxon>Chytridiales</taxon>
        <taxon>Chytriomycetaceae</taxon>
        <taxon>Rhizoclosmatium</taxon>
    </lineage>
</organism>
<feature type="transmembrane region" description="Helical" evidence="6">
    <location>
        <begin position="277"/>
        <end position="297"/>
    </location>
</feature>
<dbReference type="Proteomes" id="UP000193642">
    <property type="component" value="Unassembled WGS sequence"/>
</dbReference>
<dbReference type="EMBL" id="MCGO01000005">
    <property type="protein sequence ID" value="ORY51262.1"/>
    <property type="molecule type" value="Genomic_DNA"/>
</dbReference>
<evidence type="ECO:0000259" key="7">
    <source>
        <dbReference type="PROSITE" id="PS50259"/>
    </source>
</evidence>